<comment type="subcellular location">
    <subcellularLocation>
        <location evidence="1">Membrane</location>
        <topology evidence="1">Single-pass membrane protein</topology>
    </subcellularLocation>
</comment>
<dbReference type="CDD" id="cd14014">
    <property type="entry name" value="STKc_PknB_like"/>
    <property type="match status" value="1"/>
</dbReference>
<dbReference type="InterPro" id="IPR029787">
    <property type="entry name" value="Nucleotide_cyclase"/>
</dbReference>
<evidence type="ECO:0000259" key="6">
    <source>
        <dbReference type="PROSITE" id="PS50011"/>
    </source>
</evidence>
<accession>A0A5C6EDR4</accession>
<keyword evidence="2 4" id="KW-0547">Nucleotide-binding</keyword>
<dbReference type="GO" id="GO:0004674">
    <property type="term" value="F:protein serine/threonine kinase activity"/>
    <property type="evidence" value="ECO:0007669"/>
    <property type="project" value="UniProtKB-EC"/>
</dbReference>
<dbReference type="InterPro" id="IPR011990">
    <property type="entry name" value="TPR-like_helical_dom_sf"/>
</dbReference>
<dbReference type="InterPro" id="IPR011009">
    <property type="entry name" value="Kinase-like_dom_sf"/>
</dbReference>
<evidence type="ECO:0000256" key="3">
    <source>
        <dbReference type="ARBA" id="ARBA00022840"/>
    </source>
</evidence>
<dbReference type="PROSITE" id="PS00107">
    <property type="entry name" value="PROTEIN_KINASE_ATP"/>
    <property type="match status" value="1"/>
</dbReference>
<dbReference type="InterPro" id="IPR027417">
    <property type="entry name" value="P-loop_NTPase"/>
</dbReference>
<comment type="caution">
    <text evidence="7">The sequence shown here is derived from an EMBL/GenBank/DDBJ whole genome shotgun (WGS) entry which is preliminary data.</text>
</comment>
<name>A0A5C6EDR4_9BACT</name>
<keyword evidence="5" id="KW-0175">Coiled coil</keyword>
<dbReference type="Proteomes" id="UP000317977">
    <property type="component" value="Unassembled WGS sequence"/>
</dbReference>
<dbReference type="GO" id="GO:0004016">
    <property type="term" value="F:adenylate cyclase activity"/>
    <property type="evidence" value="ECO:0007669"/>
    <property type="project" value="TreeGrafter"/>
</dbReference>
<dbReference type="Gene3D" id="3.30.200.20">
    <property type="entry name" value="Phosphorylase Kinase, domain 1"/>
    <property type="match status" value="1"/>
</dbReference>
<dbReference type="InterPro" id="IPR001054">
    <property type="entry name" value="A/G_cyclase"/>
</dbReference>
<dbReference type="GO" id="GO:0005737">
    <property type="term" value="C:cytoplasm"/>
    <property type="evidence" value="ECO:0007669"/>
    <property type="project" value="TreeGrafter"/>
</dbReference>
<dbReference type="SUPFAM" id="SSF52540">
    <property type="entry name" value="P-loop containing nucleoside triphosphate hydrolases"/>
    <property type="match status" value="1"/>
</dbReference>
<dbReference type="Gene3D" id="1.10.510.10">
    <property type="entry name" value="Transferase(Phosphotransferase) domain 1"/>
    <property type="match status" value="1"/>
</dbReference>
<proteinExistence type="predicted"/>
<keyword evidence="3 4" id="KW-0067">ATP-binding</keyword>
<dbReference type="Pfam" id="PF13191">
    <property type="entry name" value="AAA_16"/>
    <property type="match status" value="1"/>
</dbReference>
<dbReference type="GO" id="GO:0035556">
    <property type="term" value="P:intracellular signal transduction"/>
    <property type="evidence" value="ECO:0007669"/>
    <property type="project" value="InterPro"/>
</dbReference>
<dbReference type="Gene3D" id="3.30.70.1230">
    <property type="entry name" value="Nucleotide cyclase"/>
    <property type="match status" value="1"/>
</dbReference>
<evidence type="ECO:0000256" key="4">
    <source>
        <dbReference type="PROSITE-ProRule" id="PRU10141"/>
    </source>
</evidence>
<dbReference type="GO" id="GO:0016020">
    <property type="term" value="C:membrane"/>
    <property type="evidence" value="ECO:0007669"/>
    <property type="project" value="UniProtKB-SubCell"/>
</dbReference>
<dbReference type="Gene3D" id="1.25.40.10">
    <property type="entry name" value="Tetratricopeptide repeat domain"/>
    <property type="match status" value="2"/>
</dbReference>
<organism evidence="7 8">
    <name type="scientific">Rubripirellula reticaptiva</name>
    <dbReference type="NCBI Taxonomy" id="2528013"/>
    <lineage>
        <taxon>Bacteria</taxon>
        <taxon>Pseudomonadati</taxon>
        <taxon>Planctomycetota</taxon>
        <taxon>Planctomycetia</taxon>
        <taxon>Pirellulales</taxon>
        <taxon>Pirellulaceae</taxon>
        <taxon>Rubripirellula</taxon>
    </lineage>
</organism>
<evidence type="ECO:0000256" key="5">
    <source>
        <dbReference type="SAM" id="Coils"/>
    </source>
</evidence>
<dbReference type="Pfam" id="PF00069">
    <property type="entry name" value="Pkinase"/>
    <property type="match status" value="1"/>
</dbReference>
<dbReference type="InterPro" id="IPR041664">
    <property type="entry name" value="AAA_16"/>
</dbReference>
<dbReference type="EMBL" id="SJPX01000006">
    <property type="protein sequence ID" value="TWU46790.1"/>
    <property type="molecule type" value="Genomic_DNA"/>
</dbReference>
<dbReference type="InterPro" id="IPR017441">
    <property type="entry name" value="Protein_kinase_ATP_BS"/>
</dbReference>
<evidence type="ECO:0000256" key="2">
    <source>
        <dbReference type="ARBA" id="ARBA00022741"/>
    </source>
</evidence>
<dbReference type="GO" id="GO:0009190">
    <property type="term" value="P:cyclic nucleotide biosynthetic process"/>
    <property type="evidence" value="ECO:0007669"/>
    <property type="project" value="InterPro"/>
</dbReference>
<keyword evidence="7" id="KW-0418">Kinase</keyword>
<keyword evidence="7" id="KW-0808">Transferase</keyword>
<dbReference type="OrthoDB" id="222290at2"/>
<dbReference type="PANTHER" id="PTHR16305:SF28">
    <property type="entry name" value="GUANYLATE CYCLASE DOMAIN-CONTAINING PROTEIN"/>
    <property type="match status" value="1"/>
</dbReference>
<dbReference type="SUPFAM" id="SSF56112">
    <property type="entry name" value="Protein kinase-like (PK-like)"/>
    <property type="match status" value="1"/>
</dbReference>
<dbReference type="PANTHER" id="PTHR16305">
    <property type="entry name" value="TESTICULAR SOLUBLE ADENYLYL CYCLASE"/>
    <property type="match status" value="1"/>
</dbReference>
<sequence length="1300" mass="145737">MTTVHEPDLPSNIGRYVIRSRLGQGAFGSVYLAFDLDGEREVALKLPRVDRNQQPDVLNEARSLGQLSHSGIVSIQDVGTNNGNCYIVSEYLKGPSLREYLQGNRPTVTESIRIAIALADALAHAHAHRVVHRDLKPENVILVGGRSPVIIDFNLAINDVPHELQRRQKGVVAGTHAYMAPEQVIGEGHRIDGRTDIYALGVILYEMLTGQTPFRSNPSSTLMKQIREDDPQPPRQLMRALPPLLEAICMKSMAKDFPDRYTTADDFASHLRQALQNPNQELHKTIPPPELITTHSLRTDSSASRSHRATRRRVTVVQLNSNVFDSNEIFQRLELGEQIQILEAFQALCRDIVSRQLGQVVQMTDQGLLACFGFPVSVEDSTQRAVRAGIELQQEITAFSAKLHRKKGVRLSASVVIHTDQAILRTIDDETVSLSGRILTVVNQMGVTAGAGAIVATEDTHRLVKGFFDFQSTESLRLRDGEEMLLHHVASERIRSRFDVARVHGRLTRLVGRASETNMLSETWSSVCSGRGKAVFIQGEAGIGKSRLIFELKQHVHRASPHAMILDWSADPQRQSTSLYPAVRSLKLLLGFSEEIPPIKQLSKLVRHLDDLGIEGDEEVALMASLLSIPLAGCYPPLESSPQQKKEKTLELVLKWFSRVAQRSTLFFAVEDLHWIDPSSLELLDRLISTGLDDRILLVATFRPEFQKQWQADSQVNWIELGGLEQQDISEMILQCSSMEAIPAEMESLLAQRTDGVPLFIEEFASMILSGSATISDVPETLQELLMARLDQVESNMEVVQLGAAIGREFRLDLATAVSGIPESEFQSELDRLLRADLVYRYGHGKSTRYVFKHALIQDVAYRAMIKKDRRNVHLKIATVCEEQFPELCNHSPELLSHHFAQARCWEKSVDYSRQAAVNATSRAAHQEAKRHLRSALESLANLEGSVARAKNEVQIRSLLGVHLQSIHGYIAPEVRENYERALELCEILNDPLEKFPVLYGLFRYFMLQSQLDKANELASQLLALSSQTGRASHIVVAHRAIGSTLVYQGELLRARKHLEQVLSMEATADLRAEVAKIDVVDLWVTSRSYLAWALWLMGDTERSLAESERAIAEGQQLKHPTAYILPVGFSQWLHQFRNDVDRTEQTCDLSDQLGEKYGFPFWNAWTLAIRGWVQDARGDSLAATTTMREGIRQWRASGNAAGCHYLFALLAQAWINACDTDRAAEALNEAQQFSDETGERFYESEIARLRGEVAMRNGDGENVSITWFRRAVEIAKKQNAKSLELRAVESLAKIKCPRE</sequence>
<dbReference type="RefSeq" id="WP_146537246.1">
    <property type="nucleotide sequence ID" value="NZ_SJPX01000006.1"/>
</dbReference>
<feature type="coiled-coil region" evidence="5">
    <location>
        <begin position="926"/>
        <end position="953"/>
    </location>
</feature>
<dbReference type="InterPro" id="IPR008271">
    <property type="entry name" value="Ser/Thr_kinase_AS"/>
</dbReference>
<protein>
    <submittedName>
        <fullName evidence="7">Serine/threonine-protein kinase PrkC</fullName>
        <ecNumber evidence="7">2.7.11.1</ecNumber>
    </submittedName>
</protein>
<feature type="binding site" evidence="4">
    <location>
        <position position="45"/>
    </location>
    <ligand>
        <name>ATP</name>
        <dbReference type="ChEBI" id="CHEBI:30616"/>
    </ligand>
</feature>
<dbReference type="SUPFAM" id="SSF48452">
    <property type="entry name" value="TPR-like"/>
    <property type="match status" value="2"/>
</dbReference>
<feature type="domain" description="Protein kinase" evidence="6">
    <location>
        <begin position="16"/>
        <end position="273"/>
    </location>
</feature>
<dbReference type="PROSITE" id="PS00108">
    <property type="entry name" value="PROTEIN_KINASE_ST"/>
    <property type="match status" value="1"/>
</dbReference>
<dbReference type="SUPFAM" id="SSF55073">
    <property type="entry name" value="Nucleotide cyclase"/>
    <property type="match status" value="1"/>
</dbReference>
<dbReference type="InterPro" id="IPR000719">
    <property type="entry name" value="Prot_kinase_dom"/>
</dbReference>
<dbReference type="SMART" id="SM00220">
    <property type="entry name" value="S_TKc"/>
    <property type="match status" value="1"/>
</dbReference>
<evidence type="ECO:0000313" key="8">
    <source>
        <dbReference type="Proteomes" id="UP000317977"/>
    </source>
</evidence>
<dbReference type="GO" id="GO:0005524">
    <property type="term" value="F:ATP binding"/>
    <property type="evidence" value="ECO:0007669"/>
    <property type="project" value="UniProtKB-UniRule"/>
</dbReference>
<reference evidence="7 8" key="1">
    <citation type="submission" date="2019-02" db="EMBL/GenBank/DDBJ databases">
        <title>Deep-cultivation of Planctomycetes and their phenomic and genomic characterization uncovers novel biology.</title>
        <authorList>
            <person name="Wiegand S."/>
            <person name="Jogler M."/>
            <person name="Boedeker C."/>
            <person name="Pinto D."/>
            <person name="Vollmers J."/>
            <person name="Rivas-Marin E."/>
            <person name="Kohn T."/>
            <person name="Peeters S.H."/>
            <person name="Heuer A."/>
            <person name="Rast P."/>
            <person name="Oberbeckmann S."/>
            <person name="Bunk B."/>
            <person name="Jeske O."/>
            <person name="Meyerdierks A."/>
            <person name="Storesund J.E."/>
            <person name="Kallscheuer N."/>
            <person name="Luecker S."/>
            <person name="Lage O.M."/>
            <person name="Pohl T."/>
            <person name="Merkel B.J."/>
            <person name="Hornburger P."/>
            <person name="Mueller R.-W."/>
            <person name="Bruemmer F."/>
            <person name="Labrenz M."/>
            <person name="Spormann A.M."/>
            <person name="Op Den Camp H."/>
            <person name="Overmann J."/>
            <person name="Amann R."/>
            <person name="Jetten M.S.M."/>
            <person name="Mascher T."/>
            <person name="Medema M.H."/>
            <person name="Devos D.P."/>
            <person name="Kaster A.-K."/>
            <person name="Ovreas L."/>
            <person name="Rohde M."/>
            <person name="Galperin M.Y."/>
            <person name="Jogler C."/>
        </authorList>
    </citation>
    <scope>NUCLEOTIDE SEQUENCE [LARGE SCALE GENOMIC DNA]</scope>
    <source>
        <strain evidence="7 8">Poly59</strain>
    </source>
</reference>
<evidence type="ECO:0000313" key="7">
    <source>
        <dbReference type="EMBL" id="TWU46790.1"/>
    </source>
</evidence>
<dbReference type="EC" id="2.7.11.1" evidence="7"/>
<keyword evidence="8" id="KW-1185">Reference proteome</keyword>
<dbReference type="CDD" id="cd07302">
    <property type="entry name" value="CHD"/>
    <property type="match status" value="1"/>
</dbReference>
<evidence type="ECO:0000256" key="1">
    <source>
        <dbReference type="ARBA" id="ARBA00004167"/>
    </source>
</evidence>
<dbReference type="PROSITE" id="PS50011">
    <property type="entry name" value="PROTEIN_KINASE_DOM"/>
    <property type="match status" value="1"/>
</dbReference>
<gene>
    <name evidence="7" type="primary">prkC_23</name>
    <name evidence="7" type="ORF">Poly59_57630</name>
</gene>